<gene>
    <name evidence="1" type="ORF">MLD38_033963</name>
</gene>
<protein>
    <submittedName>
        <fullName evidence="1">Uncharacterized protein</fullName>
    </submittedName>
</protein>
<dbReference type="Proteomes" id="UP001057402">
    <property type="component" value="Chromosome 10"/>
</dbReference>
<evidence type="ECO:0000313" key="1">
    <source>
        <dbReference type="EMBL" id="KAI4320486.1"/>
    </source>
</evidence>
<name>A0ACB9MA98_9MYRT</name>
<organism evidence="1 2">
    <name type="scientific">Melastoma candidum</name>
    <dbReference type="NCBI Taxonomy" id="119954"/>
    <lineage>
        <taxon>Eukaryota</taxon>
        <taxon>Viridiplantae</taxon>
        <taxon>Streptophyta</taxon>
        <taxon>Embryophyta</taxon>
        <taxon>Tracheophyta</taxon>
        <taxon>Spermatophyta</taxon>
        <taxon>Magnoliopsida</taxon>
        <taxon>eudicotyledons</taxon>
        <taxon>Gunneridae</taxon>
        <taxon>Pentapetalae</taxon>
        <taxon>rosids</taxon>
        <taxon>malvids</taxon>
        <taxon>Myrtales</taxon>
        <taxon>Melastomataceae</taxon>
        <taxon>Melastomatoideae</taxon>
        <taxon>Melastomateae</taxon>
        <taxon>Melastoma</taxon>
    </lineage>
</organism>
<accession>A0ACB9MA98</accession>
<reference evidence="2" key="1">
    <citation type="journal article" date="2023" name="Front. Plant Sci.">
        <title>Chromosomal-level genome assembly of Melastoma candidum provides insights into trichome evolution.</title>
        <authorList>
            <person name="Zhong Y."/>
            <person name="Wu W."/>
            <person name="Sun C."/>
            <person name="Zou P."/>
            <person name="Liu Y."/>
            <person name="Dai S."/>
            <person name="Zhou R."/>
        </authorList>
    </citation>
    <scope>NUCLEOTIDE SEQUENCE [LARGE SCALE GENOMIC DNA]</scope>
</reference>
<sequence>MTPHAFLLAVALLLVGVLPFTACGGTVHFYDFILKETNFTRLCMTKPIMTVNDSFPGPVIRARRGDTVYVNVVNQGDYGLTLHWHGVRQPRNPWSDGPEHITQCAIQPSTNFTYEINFTEEEGTLWWHAHSDWTRATVHGTIVVLPAEGTNYPFPEPDGEEVIVLGSWYEGNLNQMVSEELREGLSLPQSVGYLINGYPGDLIVECTMRQTYRWVVQYGKTYLIRLVTAVLDAEVFFAIAGHNLTIVAMDGAYIKPLVTPYITASPGRTMDILFTADQTPGLYYMASREHQSQDIGITGFDHSNGTAILEYQGNYSSSVTPLFPDNLPAYRDFKASEIFMGQIRSLASPEHPVDVPLDITTRMFIVVSMNVIYCLDGCEKGFKILSTLTNVSWLDPPVDILKAYYWNISGIYGDFPDYPPTWYNFTGDYFEQSIVVTRQGTKVKVLHFNDTVELIFQGTNVLYGSMNHPIHLHGQSFYVLGSGYGNFNNETDPLNFNLVDPPKLNTYPVPKLGWVAVRFRADNPGVWFMHCHLEHHQSWGMDGVFIVLNGDTEETSMRPPPPGMPSCSSWAIPFEFIDNDGNNDAS</sequence>
<keyword evidence="2" id="KW-1185">Reference proteome</keyword>
<proteinExistence type="predicted"/>
<evidence type="ECO:0000313" key="2">
    <source>
        <dbReference type="Proteomes" id="UP001057402"/>
    </source>
</evidence>
<comment type="caution">
    <text evidence="1">The sequence shown here is derived from an EMBL/GenBank/DDBJ whole genome shotgun (WGS) entry which is preliminary data.</text>
</comment>
<dbReference type="EMBL" id="CM042889">
    <property type="protein sequence ID" value="KAI4320486.1"/>
    <property type="molecule type" value="Genomic_DNA"/>
</dbReference>